<gene>
    <name evidence="2" type="ORF">RCOM_0394440</name>
</gene>
<reference evidence="3" key="1">
    <citation type="journal article" date="2010" name="Nat. Biotechnol.">
        <title>Draft genome sequence of the oilseed species Ricinus communis.</title>
        <authorList>
            <person name="Chan A.P."/>
            <person name="Crabtree J."/>
            <person name="Zhao Q."/>
            <person name="Lorenzi H."/>
            <person name="Orvis J."/>
            <person name="Puiu D."/>
            <person name="Melake-Berhan A."/>
            <person name="Jones K.M."/>
            <person name="Redman J."/>
            <person name="Chen G."/>
            <person name="Cahoon E.B."/>
            <person name="Gedil M."/>
            <person name="Stanke M."/>
            <person name="Haas B.J."/>
            <person name="Wortman J.R."/>
            <person name="Fraser-Liggett C.M."/>
            <person name="Ravel J."/>
            <person name="Rabinowicz P.D."/>
        </authorList>
    </citation>
    <scope>NUCLEOTIDE SEQUENCE [LARGE SCALE GENOMIC DNA]</scope>
    <source>
        <strain evidence="3">cv. Hale</strain>
    </source>
</reference>
<feature type="signal peptide" evidence="1">
    <location>
        <begin position="1"/>
        <end position="16"/>
    </location>
</feature>
<dbReference type="AlphaFoldDB" id="B9SZJ1"/>
<evidence type="ECO:0000313" key="3">
    <source>
        <dbReference type="Proteomes" id="UP000008311"/>
    </source>
</evidence>
<dbReference type="EMBL" id="EQ974277">
    <property type="protein sequence ID" value="EEF30994.1"/>
    <property type="molecule type" value="Genomic_DNA"/>
</dbReference>
<sequence>MVQFWFFLAILQGARQRIRCKDRSECEMCGSEVALASNLGLKFSLRRCLMDTVKILRSLNAEVKSLTLLLRHLKQRRTPGIYEWKKQRPIGIELRTKKNFKSSSLNGNENIKPDS</sequence>
<dbReference type="Proteomes" id="UP000008311">
    <property type="component" value="Unassembled WGS sequence"/>
</dbReference>
<accession>B9SZJ1</accession>
<keyword evidence="3" id="KW-1185">Reference proteome</keyword>
<proteinExistence type="predicted"/>
<evidence type="ECO:0000313" key="2">
    <source>
        <dbReference type="EMBL" id="EEF30994.1"/>
    </source>
</evidence>
<name>B9SZJ1_RICCO</name>
<evidence type="ECO:0000256" key="1">
    <source>
        <dbReference type="SAM" id="SignalP"/>
    </source>
</evidence>
<keyword evidence="1" id="KW-0732">Signal</keyword>
<protein>
    <submittedName>
        <fullName evidence="2">Uncharacterized protein</fullName>
    </submittedName>
</protein>
<feature type="chain" id="PRO_5002889833" evidence="1">
    <location>
        <begin position="17"/>
        <end position="115"/>
    </location>
</feature>
<dbReference type="InParanoid" id="B9SZJ1"/>
<organism evidence="2 3">
    <name type="scientific">Ricinus communis</name>
    <name type="common">Castor bean</name>
    <dbReference type="NCBI Taxonomy" id="3988"/>
    <lineage>
        <taxon>Eukaryota</taxon>
        <taxon>Viridiplantae</taxon>
        <taxon>Streptophyta</taxon>
        <taxon>Embryophyta</taxon>
        <taxon>Tracheophyta</taxon>
        <taxon>Spermatophyta</taxon>
        <taxon>Magnoliopsida</taxon>
        <taxon>eudicotyledons</taxon>
        <taxon>Gunneridae</taxon>
        <taxon>Pentapetalae</taxon>
        <taxon>rosids</taxon>
        <taxon>fabids</taxon>
        <taxon>Malpighiales</taxon>
        <taxon>Euphorbiaceae</taxon>
        <taxon>Acalyphoideae</taxon>
        <taxon>Acalypheae</taxon>
        <taxon>Ricinus</taxon>
    </lineage>
</organism>